<dbReference type="PIRSF" id="PIRSF001365">
    <property type="entry name" value="DHDPS"/>
    <property type="match status" value="1"/>
</dbReference>
<dbReference type="InterPro" id="IPR002220">
    <property type="entry name" value="DapA-like"/>
</dbReference>
<gene>
    <name evidence="5" type="ORF">GZA08_06245</name>
</gene>
<dbReference type="CDD" id="cd00408">
    <property type="entry name" value="DHDPS-like"/>
    <property type="match status" value="1"/>
</dbReference>
<dbReference type="SUPFAM" id="SSF51569">
    <property type="entry name" value="Aldolase"/>
    <property type="match status" value="1"/>
</dbReference>
<evidence type="ECO:0000313" key="5">
    <source>
        <dbReference type="EMBL" id="NDV00568.1"/>
    </source>
</evidence>
<comment type="similarity">
    <text evidence="1 3">Belongs to the DapA family.</text>
</comment>
<comment type="caution">
    <text evidence="5">The sequence shown here is derived from an EMBL/GenBank/DDBJ whole genome shotgun (WGS) entry which is preliminary data.</text>
</comment>
<dbReference type="Pfam" id="PF00701">
    <property type="entry name" value="DHDPS"/>
    <property type="match status" value="1"/>
</dbReference>
<keyword evidence="6" id="KW-1185">Reference proteome</keyword>
<dbReference type="RefSeq" id="WP_163891010.1">
    <property type="nucleotide sequence ID" value="NZ_JAAFYS010000001.1"/>
</dbReference>
<reference evidence="5 6" key="1">
    <citation type="submission" date="2020-02" db="EMBL/GenBank/DDBJ databases">
        <title>Pseudoroseicyclus tamarix, sp. nov., isolated from offshore sediment of a Tamarix chinensis forest.</title>
        <authorList>
            <person name="Gai Y."/>
        </authorList>
    </citation>
    <scope>NUCLEOTIDE SEQUENCE [LARGE SCALE GENOMIC DNA]</scope>
    <source>
        <strain evidence="5 6">CLL3-39</strain>
    </source>
</reference>
<dbReference type="PANTHER" id="PTHR12128">
    <property type="entry name" value="DIHYDRODIPICOLINATE SYNTHASE"/>
    <property type="match status" value="1"/>
</dbReference>
<dbReference type="SMART" id="SM01130">
    <property type="entry name" value="DHDPS"/>
    <property type="match status" value="1"/>
</dbReference>
<dbReference type="Gene3D" id="3.20.20.70">
    <property type="entry name" value="Aldolase class I"/>
    <property type="match status" value="1"/>
</dbReference>
<evidence type="ECO:0000256" key="3">
    <source>
        <dbReference type="PIRNR" id="PIRNR001365"/>
    </source>
</evidence>
<name>A0A6B2JQX7_9RHOB</name>
<dbReference type="GO" id="GO:0005829">
    <property type="term" value="C:cytosol"/>
    <property type="evidence" value="ECO:0007669"/>
    <property type="project" value="TreeGrafter"/>
</dbReference>
<dbReference type="GO" id="GO:0008840">
    <property type="term" value="F:4-hydroxy-tetrahydrodipicolinate synthase activity"/>
    <property type="evidence" value="ECO:0007669"/>
    <property type="project" value="TreeGrafter"/>
</dbReference>
<protein>
    <submittedName>
        <fullName evidence="5">Dihydrodipicolinate synthase family protein</fullName>
    </submittedName>
</protein>
<keyword evidence="2 3" id="KW-0456">Lyase</keyword>
<dbReference type="EMBL" id="JAAGAB010000001">
    <property type="protein sequence ID" value="NDV00568.1"/>
    <property type="molecule type" value="Genomic_DNA"/>
</dbReference>
<dbReference type="AlphaFoldDB" id="A0A6B2JQX7"/>
<sequence>MTRLNETAKGVYVIAPTPFLPDGAIDTASIDTMVEAYIEAGADGLTIMGMMGEAQKLAPEEGLQVMRRVLERVRGRIPVVVGVSAPGLATITGLSAAAMEAGAAGVMVAPPGTLNTDGKILDYYRMVGEELGEETPFVLQDFPLVTGVAIASSVIDRIVQDVPTCVMLKHEDWPGLSKISALRRTSEAGGRRISILCGNGGLFLPEEIERGADGAMTGFAFPEMMIGVCRLMASGESAAARDLFDAYLPLIRYESQPGLGLAIRKHILARRGIIAHPTLRRPGPKLSPADVAEIDTLLERQTARLGHQSE</sequence>
<dbReference type="PRINTS" id="PR00146">
    <property type="entry name" value="DHPICSNTHASE"/>
</dbReference>
<dbReference type="PANTHER" id="PTHR12128:SF66">
    <property type="entry name" value="4-HYDROXY-2-OXOGLUTARATE ALDOLASE, MITOCHONDRIAL"/>
    <property type="match status" value="1"/>
</dbReference>
<evidence type="ECO:0000313" key="6">
    <source>
        <dbReference type="Proteomes" id="UP000474757"/>
    </source>
</evidence>
<evidence type="ECO:0000256" key="1">
    <source>
        <dbReference type="ARBA" id="ARBA00007592"/>
    </source>
</evidence>
<feature type="binding site" evidence="4">
    <location>
        <position position="216"/>
    </location>
    <ligand>
        <name>pyruvate</name>
        <dbReference type="ChEBI" id="CHEBI:15361"/>
    </ligand>
</feature>
<dbReference type="Proteomes" id="UP000474757">
    <property type="component" value="Unassembled WGS sequence"/>
</dbReference>
<organism evidence="5 6">
    <name type="scientific">Pseudoroseicyclus tamaricis</name>
    <dbReference type="NCBI Taxonomy" id="2705421"/>
    <lineage>
        <taxon>Bacteria</taxon>
        <taxon>Pseudomonadati</taxon>
        <taxon>Pseudomonadota</taxon>
        <taxon>Alphaproteobacteria</taxon>
        <taxon>Rhodobacterales</taxon>
        <taxon>Paracoccaceae</taxon>
        <taxon>Pseudoroseicyclus</taxon>
    </lineage>
</organism>
<evidence type="ECO:0000256" key="4">
    <source>
        <dbReference type="PIRSR" id="PIRSR001365-2"/>
    </source>
</evidence>
<proteinExistence type="inferred from homology"/>
<accession>A0A6B2JQX7</accession>
<dbReference type="InterPro" id="IPR013785">
    <property type="entry name" value="Aldolase_TIM"/>
</dbReference>
<evidence type="ECO:0000256" key="2">
    <source>
        <dbReference type="ARBA" id="ARBA00023239"/>
    </source>
</evidence>